<reference evidence="3" key="1">
    <citation type="journal article" date="2020" name="Stud. Mycol.">
        <title>101 Dothideomycetes genomes: a test case for predicting lifestyles and emergence of pathogens.</title>
        <authorList>
            <person name="Haridas S."/>
            <person name="Albert R."/>
            <person name="Binder M."/>
            <person name="Bloem J."/>
            <person name="Labutti K."/>
            <person name="Salamov A."/>
            <person name="Andreopoulos B."/>
            <person name="Baker S."/>
            <person name="Barry K."/>
            <person name="Bills G."/>
            <person name="Bluhm B."/>
            <person name="Cannon C."/>
            <person name="Castanera R."/>
            <person name="Culley D."/>
            <person name="Daum C."/>
            <person name="Ezra D."/>
            <person name="Gonzalez J."/>
            <person name="Henrissat B."/>
            <person name="Kuo A."/>
            <person name="Liang C."/>
            <person name="Lipzen A."/>
            <person name="Lutzoni F."/>
            <person name="Magnuson J."/>
            <person name="Mondo S."/>
            <person name="Nolan M."/>
            <person name="Ohm R."/>
            <person name="Pangilinan J."/>
            <person name="Park H.-J."/>
            <person name="Ramirez L."/>
            <person name="Alfaro M."/>
            <person name="Sun H."/>
            <person name="Tritt A."/>
            <person name="Yoshinaga Y."/>
            <person name="Zwiers L.-H."/>
            <person name="Turgeon B."/>
            <person name="Goodwin S."/>
            <person name="Spatafora J."/>
            <person name="Crous P."/>
            <person name="Grigoriev I."/>
        </authorList>
    </citation>
    <scope>NUCLEOTIDE SEQUENCE</scope>
    <source>
        <strain evidence="3">CBS 113979</strain>
    </source>
</reference>
<evidence type="ECO:0000256" key="2">
    <source>
        <dbReference type="SAM" id="SignalP"/>
    </source>
</evidence>
<evidence type="ECO:0000313" key="3">
    <source>
        <dbReference type="EMBL" id="KAF1989601.1"/>
    </source>
</evidence>
<feature type="chain" id="PRO_5026323936" description="Extracellular membrane protein CFEM domain-containing protein" evidence="2">
    <location>
        <begin position="21"/>
        <end position="201"/>
    </location>
</feature>
<name>A0A6G1H8R7_9PEZI</name>
<evidence type="ECO:0008006" key="5">
    <source>
        <dbReference type="Google" id="ProtNLM"/>
    </source>
</evidence>
<dbReference type="Proteomes" id="UP000800041">
    <property type="component" value="Unassembled WGS sequence"/>
</dbReference>
<feature type="region of interest" description="Disordered" evidence="1">
    <location>
        <begin position="111"/>
        <end position="177"/>
    </location>
</feature>
<proteinExistence type="predicted"/>
<evidence type="ECO:0000313" key="4">
    <source>
        <dbReference type="Proteomes" id="UP000800041"/>
    </source>
</evidence>
<organism evidence="3 4">
    <name type="scientific">Aulographum hederae CBS 113979</name>
    <dbReference type="NCBI Taxonomy" id="1176131"/>
    <lineage>
        <taxon>Eukaryota</taxon>
        <taxon>Fungi</taxon>
        <taxon>Dikarya</taxon>
        <taxon>Ascomycota</taxon>
        <taxon>Pezizomycotina</taxon>
        <taxon>Dothideomycetes</taxon>
        <taxon>Pleosporomycetidae</taxon>
        <taxon>Aulographales</taxon>
        <taxon>Aulographaceae</taxon>
    </lineage>
</organism>
<accession>A0A6G1H8R7</accession>
<sequence>MFKPLIVVLVLALSAATVSAQSSSSSETDVAPTTSAPPTALDICLFACAAADVDCKADCVGVPHPDFIAANNTNNCILACPQGDGSAADNAAFTRCKQACISRFVIPYERTPGAPTPTKPKATSARSNGILATGSPDGGDAEDNAKHGDSETGFGQDGDSGSGGSSKATGKPSSGGSDVAALPSSSCAFVIFLAAAFAWVM</sequence>
<gene>
    <name evidence="3" type="ORF">K402DRAFT_258551</name>
</gene>
<protein>
    <recommendedName>
        <fullName evidence="5">Extracellular membrane protein CFEM domain-containing protein</fullName>
    </recommendedName>
</protein>
<dbReference type="EMBL" id="ML977144">
    <property type="protein sequence ID" value="KAF1989601.1"/>
    <property type="molecule type" value="Genomic_DNA"/>
</dbReference>
<feature type="signal peptide" evidence="2">
    <location>
        <begin position="1"/>
        <end position="20"/>
    </location>
</feature>
<evidence type="ECO:0000256" key="1">
    <source>
        <dbReference type="SAM" id="MobiDB-lite"/>
    </source>
</evidence>
<keyword evidence="4" id="KW-1185">Reference proteome</keyword>
<feature type="compositionally biased region" description="Gly residues" evidence="1">
    <location>
        <begin position="155"/>
        <end position="164"/>
    </location>
</feature>
<dbReference type="OrthoDB" id="5597238at2759"/>
<feature type="compositionally biased region" description="Low complexity" evidence="1">
    <location>
        <begin position="165"/>
        <end position="177"/>
    </location>
</feature>
<keyword evidence="2" id="KW-0732">Signal</keyword>
<dbReference type="AlphaFoldDB" id="A0A6G1H8R7"/>